<dbReference type="PANTHER" id="PTHR30258">
    <property type="entry name" value="TYPE II SECRETION SYSTEM PROTEIN GSPE-RELATED"/>
    <property type="match status" value="1"/>
</dbReference>
<evidence type="ECO:0000256" key="2">
    <source>
        <dbReference type="ARBA" id="ARBA00022741"/>
    </source>
</evidence>
<gene>
    <name evidence="5" type="ORF">RZN05_09775</name>
</gene>
<comment type="similarity">
    <text evidence="1">Belongs to the GSP E family.</text>
</comment>
<proteinExistence type="inferred from homology"/>
<comment type="caution">
    <text evidence="5">The sequence shown here is derived from an EMBL/GenBank/DDBJ whole genome shotgun (WGS) entry which is preliminary data.</text>
</comment>
<evidence type="ECO:0000259" key="4">
    <source>
        <dbReference type="Pfam" id="PF00437"/>
    </source>
</evidence>
<dbReference type="InterPro" id="IPR027417">
    <property type="entry name" value="P-loop_NTPase"/>
</dbReference>
<dbReference type="Pfam" id="PF00437">
    <property type="entry name" value="T2SSE"/>
    <property type="match status" value="1"/>
</dbReference>
<dbReference type="Proteomes" id="UP001273531">
    <property type="component" value="Unassembled WGS sequence"/>
</dbReference>
<dbReference type="Gene3D" id="3.40.50.300">
    <property type="entry name" value="P-loop containing nucleotide triphosphate hydrolases"/>
    <property type="match status" value="1"/>
</dbReference>
<evidence type="ECO:0000313" key="5">
    <source>
        <dbReference type="EMBL" id="MDV3457270.1"/>
    </source>
</evidence>
<dbReference type="EMBL" id="JAWJEJ010000001">
    <property type="protein sequence ID" value="MDV3457270.1"/>
    <property type="molecule type" value="Genomic_DNA"/>
</dbReference>
<dbReference type="RefSeq" id="WP_317226427.1">
    <property type="nucleotide sequence ID" value="NZ_JAWJEJ010000001.1"/>
</dbReference>
<evidence type="ECO:0000256" key="3">
    <source>
        <dbReference type="ARBA" id="ARBA00022840"/>
    </source>
</evidence>
<organism evidence="5 6">
    <name type="scientific">Sphingomonas agrestis</name>
    <dbReference type="NCBI Taxonomy" id="3080540"/>
    <lineage>
        <taxon>Bacteria</taxon>
        <taxon>Pseudomonadati</taxon>
        <taxon>Pseudomonadota</taxon>
        <taxon>Alphaproteobacteria</taxon>
        <taxon>Sphingomonadales</taxon>
        <taxon>Sphingomonadaceae</taxon>
        <taxon>Sphingomonas</taxon>
    </lineage>
</organism>
<sequence>MAVDTRIEAASPPPAGADALDLLGLPARLAAAIASAAERPTGLIAIAGRGAAETATILHRRLAIPYAGGITDRVAANLAVEAADRGLVLACFDSGDVVSTILALRNLATDRFALAAALRLVIAQRIAPGLCANCRRPVQAFGSTAALLGLDPGAILWSAPGCESCGGRGQGPEVRIFEGIEVDPAMRRLIYDGADAPMLARHAFLTAPNFASAARALARDGGIAPEDAVAASRNDLALRESPR</sequence>
<protein>
    <recommendedName>
        <fullName evidence="4">Bacterial type II secretion system protein E domain-containing protein</fullName>
    </recommendedName>
</protein>
<keyword evidence="3" id="KW-0067">ATP-binding</keyword>
<dbReference type="InterPro" id="IPR001482">
    <property type="entry name" value="T2SS/T4SS_dom"/>
</dbReference>
<evidence type="ECO:0000313" key="6">
    <source>
        <dbReference type="Proteomes" id="UP001273531"/>
    </source>
</evidence>
<evidence type="ECO:0000256" key="1">
    <source>
        <dbReference type="ARBA" id="ARBA00006611"/>
    </source>
</evidence>
<dbReference type="SUPFAM" id="SSF52540">
    <property type="entry name" value="P-loop containing nucleoside triphosphate hydrolases"/>
    <property type="match status" value="1"/>
</dbReference>
<feature type="domain" description="Bacterial type II secretion system protein E" evidence="4">
    <location>
        <begin position="68"/>
        <end position="221"/>
    </location>
</feature>
<accession>A0ABU3Y790</accession>
<dbReference type="PANTHER" id="PTHR30258:SF1">
    <property type="entry name" value="PROTEIN TRANSPORT PROTEIN HOFB HOMOLOG"/>
    <property type="match status" value="1"/>
</dbReference>
<name>A0ABU3Y790_9SPHN</name>
<keyword evidence="2" id="KW-0547">Nucleotide-binding</keyword>
<reference evidence="5 6" key="1">
    <citation type="submission" date="2023-10" db="EMBL/GenBank/DDBJ databases">
        <title>Sphingomonas sp. HF-S4 16S ribosomal RNA gene Genome sequencing and assembly.</title>
        <authorList>
            <person name="Lee H."/>
        </authorList>
    </citation>
    <scope>NUCLEOTIDE SEQUENCE [LARGE SCALE GENOMIC DNA]</scope>
    <source>
        <strain evidence="5 6">HF-S4</strain>
    </source>
</reference>
<keyword evidence="6" id="KW-1185">Reference proteome</keyword>